<dbReference type="PANTHER" id="PTHR47959:SF16">
    <property type="entry name" value="CRISPR-ASSOCIATED NUCLEASE_HELICASE CAS3-RELATED"/>
    <property type="match status" value="1"/>
</dbReference>
<dbReference type="InterPro" id="IPR050079">
    <property type="entry name" value="DEAD_box_RNA_helicase"/>
</dbReference>
<dbReference type="Proteomes" id="UP001518872">
    <property type="component" value="Unassembled WGS sequence"/>
</dbReference>
<dbReference type="InterPro" id="IPR038257">
    <property type="entry name" value="CRISPR-assoc_Cas3_HD_sf"/>
</dbReference>
<evidence type="ECO:0000313" key="13">
    <source>
        <dbReference type="Proteomes" id="UP001518872"/>
    </source>
</evidence>
<dbReference type="Gene3D" id="1.10.3210.30">
    <property type="match status" value="1"/>
</dbReference>
<keyword evidence="3" id="KW-0479">Metal-binding</keyword>
<dbReference type="PROSITE" id="PS51643">
    <property type="entry name" value="HD_CAS3"/>
    <property type="match status" value="1"/>
</dbReference>
<evidence type="ECO:0000313" key="12">
    <source>
        <dbReference type="EMBL" id="MBM7078327.1"/>
    </source>
</evidence>
<dbReference type="GO" id="GO:0004519">
    <property type="term" value="F:endonuclease activity"/>
    <property type="evidence" value="ECO:0007669"/>
    <property type="project" value="UniProtKB-KW"/>
</dbReference>
<dbReference type="EMBL" id="JAFEUC010000008">
    <property type="protein sequence ID" value="MBM7078327.1"/>
    <property type="molecule type" value="Genomic_DNA"/>
</dbReference>
<comment type="similarity">
    <text evidence="1">In the N-terminal section; belongs to the CRISPR-associated nuclease Cas3-HD family.</text>
</comment>
<keyword evidence="6" id="KW-0347">Helicase</keyword>
<evidence type="ECO:0000256" key="7">
    <source>
        <dbReference type="ARBA" id="ARBA00022840"/>
    </source>
</evidence>
<keyword evidence="7" id="KW-0067">ATP-binding</keyword>
<keyword evidence="5" id="KW-0378">Hydrolase</keyword>
<feature type="domain" description="HD Cas3-type" evidence="11">
    <location>
        <begin position="579"/>
        <end position="791"/>
    </location>
</feature>
<evidence type="ECO:0000256" key="8">
    <source>
        <dbReference type="ARBA" id="ARBA00023118"/>
    </source>
</evidence>
<comment type="similarity">
    <text evidence="9">Belongs to the DEAD box helicase family.</text>
</comment>
<evidence type="ECO:0000256" key="5">
    <source>
        <dbReference type="ARBA" id="ARBA00022801"/>
    </source>
</evidence>
<dbReference type="SMART" id="SM00490">
    <property type="entry name" value="HELICc"/>
    <property type="match status" value="1"/>
</dbReference>
<feature type="domain" description="Helicase ATP-binding" evidence="10">
    <location>
        <begin position="21"/>
        <end position="219"/>
    </location>
</feature>
<gene>
    <name evidence="12" type="ORF">JQX11_18555</name>
</gene>
<evidence type="ECO:0000256" key="1">
    <source>
        <dbReference type="ARBA" id="ARBA00006847"/>
    </source>
</evidence>
<reference evidence="12 13" key="1">
    <citation type="submission" date="2021-02" db="EMBL/GenBank/DDBJ databases">
        <authorList>
            <person name="Ra J.-S."/>
        </authorList>
    </citation>
    <scope>NUCLEOTIDE SEQUENCE [LARGE SCALE GENOMIC DNA]</scope>
    <source>
        <strain evidence="12 13">MMS20-R1-14</strain>
    </source>
</reference>
<name>A0ABS2IVF6_9ACTN</name>
<dbReference type="InterPro" id="IPR011545">
    <property type="entry name" value="DEAD/DEAH_box_helicase_dom"/>
</dbReference>
<dbReference type="InterPro" id="IPR054712">
    <property type="entry name" value="Cas3-like_dom"/>
</dbReference>
<keyword evidence="13" id="KW-1185">Reference proteome</keyword>
<evidence type="ECO:0000256" key="2">
    <source>
        <dbReference type="ARBA" id="ARBA00009046"/>
    </source>
</evidence>
<dbReference type="PROSITE" id="PS51192">
    <property type="entry name" value="HELICASE_ATP_BIND_1"/>
    <property type="match status" value="1"/>
</dbReference>
<accession>A0ABS2IVF6</accession>
<keyword evidence="8" id="KW-0051">Antiviral defense</keyword>
<evidence type="ECO:0000256" key="6">
    <source>
        <dbReference type="ARBA" id="ARBA00022806"/>
    </source>
</evidence>
<dbReference type="InterPro" id="IPR001650">
    <property type="entry name" value="Helicase_C-like"/>
</dbReference>
<dbReference type="InterPro" id="IPR006483">
    <property type="entry name" value="CRISPR-assoc_Cas3_HD"/>
</dbReference>
<dbReference type="RefSeq" id="WP_204926204.1">
    <property type="nucleotide sequence ID" value="NZ_JAFEUC010000008.1"/>
</dbReference>
<dbReference type="Gene3D" id="3.40.50.300">
    <property type="entry name" value="P-loop containing nucleotide triphosphate hydrolases"/>
    <property type="match status" value="2"/>
</dbReference>
<sequence>MASFDAFFKAATGEFPYGYQARLARDGLPAVVRAPTGTGKTGIILAWLWRRLEGPDPVGTPRRLIFALPQRSLVEQVAREAVGWLENLGLSDRVAVHVVMGGAGDSQRRWRLDMFRPAIVVGTVDSLVSKALNRGYGISRAMYPIDFALVGNGAHWVVDEIQLCPESTTTLRQLAGFTRGGGAGSWVTAEPTGLTCMSATVSVGLLDTVDNPAPAEGDVVRIEAEDRVGKLAVRLGARRRVGRLPVEPGDYRAVASEVLRRHRPGTLTLVVVNTVAAARGVHAALRAAPVPHTLLHSRFRGVERESLAVQISAVPAGAGHIVVATQVVEAGLDLDAAVLFTEAAPWPSVVQRAGRCNRRGLLDDAELWWLPPVRHLPYEEADVRATVAELTVLEGVAVTGEDLLDREVFTTEPEITVLRRADFLALFDTAPDLTGADLDVGPYVRDADDLDVQLAWVDWTPVDATGRPGPGMKAPEAKWRCRVPLGELRVFAKRAVVWRFTQAVGQWTRVTDRQPARPGEVLVVAASTGGYDPETGFDPSVRRPVPGCPSLDPIPDRVPVFDQAGGAEEAFRQDDASVAQGQWLSLEQHSVDVREHVEALVGAIGPVLPVSVLRAVAVAAYAHDAGKAHPMWQDALCALAVPGDRDRVDAGRPWAKSGGSGRLVYPDGTSDFRHELVSLLLLDGPLRGLLADVEDPDLVRYLVLAHHGKLRVQVRGPDDTDDDRLLGLKQHEVVLTSELLGQPAGTLTVDLDQFGLGGARSWTRTALGLRDRYGPFVLAYLETLVRIADWRASANLEKAS</sequence>
<evidence type="ECO:0000256" key="4">
    <source>
        <dbReference type="ARBA" id="ARBA00022741"/>
    </source>
</evidence>
<protein>
    <submittedName>
        <fullName evidence="12">CRISPR-associated endonuclease Cas3</fullName>
    </submittedName>
</protein>
<dbReference type="NCBIfam" id="TIGR01596">
    <property type="entry name" value="cas3_HD"/>
    <property type="match status" value="1"/>
</dbReference>
<comment type="similarity">
    <text evidence="2">In the central section; belongs to the CRISPR-associated helicase Cas3 family.</text>
</comment>
<keyword evidence="4" id="KW-0547">Nucleotide-binding</keyword>
<dbReference type="Pfam" id="PF18019">
    <property type="entry name" value="Cas3_HD"/>
    <property type="match status" value="1"/>
</dbReference>
<dbReference type="InterPro" id="IPR027417">
    <property type="entry name" value="P-loop_NTPase"/>
</dbReference>
<dbReference type="InterPro" id="IPR014001">
    <property type="entry name" value="Helicase_ATP-bd"/>
</dbReference>
<proteinExistence type="inferred from homology"/>
<comment type="caution">
    <text evidence="12">The sequence shown here is derived from an EMBL/GenBank/DDBJ whole genome shotgun (WGS) entry which is preliminary data.</text>
</comment>
<evidence type="ECO:0000259" key="11">
    <source>
        <dbReference type="PROSITE" id="PS51643"/>
    </source>
</evidence>
<evidence type="ECO:0000256" key="9">
    <source>
        <dbReference type="ARBA" id="ARBA00038437"/>
    </source>
</evidence>
<dbReference type="Pfam" id="PF00270">
    <property type="entry name" value="DEAD"/>
    <property type="match status" value="1"/>
</dbReference>
<dbReference type="SUPFAM" id="SSF52540">
    <property type="entry name" value="P-loop containing nucleoside triphosphate hydrolases"/>
    <property type="match status" value="1"/>
</dbReference>
<evidence type="ECO:0000259" key="10">
    <source>
        <dbReference type="PROSITE" id="PS51192"/>
    </source>
</evidence>
<evidence type="ECO:0000256" key="3">
    <source>
        <dbReference type="ARBA" id="ARBA00022723"/>
    </source>
</evidence>
<dbReference type="Pfam" id="PF22590">
    <property type="entry name" value="Cas3-like_C_2"/>
    <property type="match status" value="1"/>
</dbReference>
<organism evidence="12 13">
    <name type="scientific">Micromonospora humida</name>
    <dbReference type="NCBI Taxonomy" id="2809018"/>
    <lineage>
        <taxon>Bacteria</taxon>
        <taxon>Bacillati</taxon>
        <taxon>Actinomycetota</taxon>
        <taxon>Actinomycetes</taxon>
        <taxon>Micromonosporales</taxon>
        <taxon>Micromonosporaceae</taxon>
        <taxon>Micromonospora</taxon>
    </lineage>
</organism>
<keyword evidence="12" id="KW-0540">Nuclease</keyword>
<dbReference type="SMART" id="SM00487">
    <property type="entry name" value="DEXDc"/>
    <property type="match status" value="1"/>
</dbReference>
<keyword evidence="12" id="KW-0255">Endonuclease</keyword>
<dbReference type="PANTHER" id="PTHR47959">
    <property type="entry name" value="ATP-DEPENDENT RNA HELICASE RHLE-RELATED"/>
    <property type="match status" value="1"/>
</dbReference>